<name>A0A0F9UEL3_9ZZZZ</name>
<gene>
    <name evidence="1" type="ORF">LCGC14_0616610</name>
</gene>
<sequence>MIELVDLICLFYHEARNVRHPIKAGKLSNNSKYNKLTHLSKNRNQAWKDMSRIREKSLQLHTAIEIKDAFQNEFDLSIEDLLQLYRKPCWKHSLYGGNKWAPICMKLLKLTSIFDSIDEKQRCFSINEIKAMEHNTGRVSIKLEDLKNSLL</sequence>
<proteinExistence type="predicted"/>
<protein>
    <submittedName>
        <fullName evidence="1">Uncharacterized protein</fullName>
    </submittedName>
</protein>
<reference evidence="1" key="1">
    <citation type="journal article" date="2015" name="Nature">
        <title>Complex archaea that bridge the gap between prokaryotes and eukaryotes.</title>
        <authorList>
            <person name="Spang A."/>
            <person name="Saw J.H."/>
            <person name="Jorgensen S.L."/>
            <person name="Zaremba-Niedzwiedzka K."/>
            <person name="Martijn J."/>
            <person name="Lind A.E."/>
            <person name="van Eijk R."/>
            <person name="Schleper C."/>
            <person name="Guy L."/>
            <person name="Ettema T.J."/>
        </authorList>
    </citation>
    <scope>NUCLEOTIDE SEQUENCE</scope>
</reference>
<accession>A0A0F9UEL3</accession>
<organism evidence="1">
    <name type="scientific">marine sediment metagenome</name>
    <dbReference type="NCBI Taxonomy" id="412755"/>
    <lineage>
        <taxon>unclassified sequences</taxon>
        <taxon>metagenomes</taxon>
        <taxon>ecological metagenomes</taxon>
    </lineage>
</organism>
<evidence type="ECO:0000313" key="1">
    <source>
        <dbReference type="EMBL" id="KKN52053.1"/>
    </source>
</evidence>
<dbReference type="EMBL" id="LAZR01001037">
    <property type="protein sequence ID" value="KKN52053.1"/>
    <property type="molecule type" value="Genomic_DNA"/>
</dbReference>
<dbReference type="AlphaFoldDB" id="A0A0F9UEL3"/>
<comment type="caution">
    <text evidence="1">The sequence shown here is derived from an EMBL/GenBank/DDBJ whole genome shotgun (WGS) entry which is preliminary data.</text>
</comment>